<dbReference type="InterPro" id="IPR025395">
    <property type="entry name" value="Phage_tail_terminator-like"/>
</dbReference>
<dbReference type="RefSeq" id="WP_242148744.1">
    <property type="nucleotide sequence ID" value="NZ_CP093379.1"/>
</dbReference>
<dbReference type="EMBL" id="CP093379">
    <property type="protein sequence ID" value="UNM95952.1"/>
    <property type="molecule type" value="Genomic_DNA"/>
</dbReference>
<evidence type="ECO:0000313" key="1">
    <source>
        <dbReference type="EMBL" id="UNM95952.1"/>
    </source>
</evidence>
<dbReference type="Proteomes" id="UP000829542">
    <property type="component" value="Chromosome"/>
</dbReference>
<organism evidence="1 2">
    <name type="scientific">Ignatzschineria rhizosphaerae</name>
    <dbReference type="NCBI Taxonomy" id="2923279"/>
    <lineage>
        <taxon>Bacteria</taxon>
        <taxon>Pseudomonadati</taxon>
        <taxon>Pseudomonadota</taxon>
        <taxon>Gammaproteobacteria</taxon>
        <taxon>Cardiobacteriales</taxon>
        <taxon>Ignatzschineriaceae</taxon>
        <taxon>Ignatzschineria</taxon>
    </lineage>
</organism>
<name>A0ABY3WZA3_9GAMM</name>
<protein>
    <submittedName>
        <fullName evidence="1">DUF4128 domain-containing protein</fullName>
    </submittedName>
</protein>
<sequence length="129" mass="14808">MSLSDIKQAFEIKVRDFAKKHSLSVSYENVPYQGKGEYLECSTLPIKPHVVTMTHQEHQAIFQVNFYMKEGESARRSDRLVEEFSSLFSIGDKIKSAEIFEPVEVSPSIKSSGKYMTAVSIYFKFNRKV</sequence>
<dbReference type="Gene3D" id="3.30.2000.20">
    <property type="match status" value="1"/>
</dbReference>
<proteinExistence type="predicted"/>
<accession>A0ABY3WZA3</accession>
<dbReference type="Pfam" id="PF13554">
    <property type="entry name" value="Phage_tail_terminator_5"/>
    <property type="match status" value="1"/>
</dbReference>
<gene>
    <name evidence="1" type="ORF">MMG00_12225</name>
</gene>
<keyword evidence="2" id="KW-1185">Reference proteome</keyword>
<reference evidence="1 2" key="1">
    <citation type="submission" date="2022-03" db="EMBL/GenBank/DDBJ databases">
        <title>Ignatzschineria rhizosphaerae HR5S32.</title>
        <authorList>
            <person name="Sun J.Q."/>
            <person name="Feng J.Y."/>
        </authorList>
    </citation>
    <scope>NUCLEOTIDE SEQUENCE [LARGE SCALE GENOMIC DNA]</scope>
    <source>
        <strain evidence="1 2">HR5S32</strain>
    </source>
</reference>
<evidence type="ECO:0000313" key="2">
    <source>
        <dbReference type="Proteomes" id="UP000829542"/>
    </source>
</evidence>